<dbReference type="InterPro" id="IPR035992">
    <property type="entry name" value="Ricin_B-like_lectins"/>
</dbReference>
<dbReference type="Proteomes" id="UP000241690">
    <property type="component" value="Unassembled WGS sequence"/>
</dbReference>
<dbReference type="EMBL" id="KZ679678">
    <property type="protein sequence ID" value="PTB56725.1"/>
    <property type="molecule type" value="Genomic_DNA"/>
</dbReference>
<dbReference type="Gene3D" id="2.80.10.50">
    <property type="match status" value="1"/>
</dbReference>
<dbReference type="CDD" id="cd00161">
    <property type="entry name" value="beta-trefoil_Ricin-like"/>
    <property type="match status" value="1"/>
</dbReference>
<accession>A0A2T4AI06</accession>
<dbReference type="STRING" id="983964.A0A2T4AI06"/>
<dbReference type="RefSeq" id="XP_024776402.1">
    <property type="nucleotide sequence ID" value="XM_024918811.1"/>
</dbReference>
<name>A0A2T4AI06_TRIHA</name>
<evidence type="ECO:0008006" key="3">
    <source>
        <dbReference type="Google" id="ProtNLM"/>
    </source>
</evidence>
<proteinExistence type="predicted"/>
<dbReference type="AlphaFoldDB" id="A0A2T4AI06"/>
<sequence length="165" mass="18746">MSLLAVIPGHGDDELCVGQIYILSILYTNEVLTAVDYQDLKLRPFDNSRNQMWRLDPHVENRQTFANVETGHSLGVNRTHGYFCCKWDSYGPGEQFTFVPQKTGGYRVYNHNGNRPALVTRQENEDFLRTTTLGNAFVTIGVHCAEDTILYGSERNILSQPYPTN</sequence>
<organism evidence="1 2">
    <name type="scientific">Trichoderma harzianum CBS 226.95</name>
    <dbReference type="NCBI Taxonomy" id="983964"/>
    <lineage>
        <taxon>Eukaryota</taxon>
        <taxon>Fungi</taxon>
        <taxon>Dikarya</taxon>
        <taxon>Ascomycota</taxon>
        <taxon>Pezizomycotina</taxon>
        <taxon>Sordariomycetes</taxon>
        <taxon>Hypocreomycetidae</taxon>
        <taxon>Hypocreales</taxon>
        <taxon>Hypocreaceae</taxon>
        <taxon>Trichoderma</taxon>
    </lineage>
</organism>
<evidence type="ECO:0000313" key="1">
    <source>
        <dbReference type="EMBL" id="PTB56725.1"/>
    </source>
</evidence>
<protein>
    <recommendedName>
        <fullName evidence="3">Ricin B lectin domain-containing protein</fullName>
    </recommendedName>
</protein>
<evidence type="ECO:0000313" key="2">
    <source>
        <dbReference type="Proteomes" id="UP000241690"/>
    </source>
</evidence>
<gene>
    <name evidence="1" type="ORF">M431DRAFT_506482</name>
</gene>
<keyword evidence="2" id="KW-1185">Reference proteome</keyword>
<dbReference type="GeneID" id="36627380"/>
<dbReference type="SUPFAM" id="SSF50370">
    <property type="entry name" value="Ricin B-like lectins"/>
    <property type="match status" value="1"/>
</dbReference>
<reference evidence="1 2" key="1">
    <citation type="submission" date="2016-07" db="EMBL/GenBank/DDBJ databases">
        <title>Multiple horizontal gene transfer events from other fungi enriched the ability of initially mycotrophic Trichoderma (Ascomycota) to feed on dead plant biomass.</title>
        <authorList>
            <consortium name="DOE Joint Genome Institute"/>
            <person name="Aerts A."/>
            <person name="Atanasova L."/>
            <person name="Chenthamara K."/>
            <person name="Zhang J."/>
            <person name="Grujic M."/>
            <person name="Henrissat B."/>
            <person name="Kuo A."/>
            <person name="Salamov A."/>
            <person name="Lipzen A."/>
            <person name="Labutti K."/>
            <person name="Barry K."/>
            <person name="Miao Y."/>
            <person name="Rahimi M.J."/>
            <person name="Shen Q."/>
            <person name="Grigoriev I.V."/>
            <person name="Kubicek C.P."/>
            <person name="Druzhinina I.S."/>
        </authorList>
    </citation>
    <scope>NUCLEOTIDE SEQUENCE [LARGE SCALE GENOMIC DNA]</scope>
    <source>
        <strain evidence="1 2">CBS 226.95</strain>
    </source>
</reference>